<dbReference type="SUPFAM" id="SSF57850">
    <property type="entry name" value="RING/U-box"/>
    <property type="match status" value="1"/>
</dbReference>
<keyword evidence="2" id="KW-0863">Zinc-finger</keyword>
<keyword evidence="1" id="KW-0479">Metal-binding</keyword>
<dbReference type="SMART" id="SM00744">
    <property type="entry name" value="RINGv"/>
    <property type="match status" value="1"/>
</dbReference>
<dbReference type="EMBL" id="KZ305054">
    <property type="protein sequence ID" value="PIA34933.1"/>
    <property type="molecule type" value="Genomic_DNA"/>
</dbReference>
<name>A0A2G5CUK3_AQUCA</name>
<gene>
    <name evidence="6" type="ORF">AQUCO_03700295v1</name>
</gene>
<proteinExistence type="predicted"/>
<dbReference type="InterPro" id="IPR013083">
    <property type="entry name" value="Znf_RING/FYVE/PHD"/>
</dbReference>
<evidence type="ECO:0000256" key="1">
    <source>
        <dbReference type="ARBA" id="ARBA00022723"/>
    </source>
</evidence>
<dbReference type="OrthoDB" id="273089at2759"/>
<keyword evidence="7" id="KW-1185">Reference proteome</keyword>
<organism evidence="6 7">
    <name type="scientific">Aquilegia coerulea</name>
    <name type="common">Rocky mountain columbine</name>
    <dbReference type="NCBI Taxonomy" id="218851"/>
    <lineage>
        <taxon>Eukaryota</taxon>
        <taxon>Viridiplantae</taxon>
        <taxon>Streptophyta</taxon>
        <taxon>Embryophyta</taxon>
        <taxon>Tracheophyta</taxon>
        <taxon>Spermatophyta</taxon>
        <taxon>Magnoliopsida</taxon>
        <taxon>Ranunculales</taxon>
        <taxon>Ranunculaceae</taxon>
        <taxon>Thalictroideae</taxon>
        <taxon>Aquilegia</taxon>
    </lineage>
</organism>
<dbReference type="Proteomes" id="UP000230069">
    <property type="component" value="Unassembled WGS sequence"/>
</dbReference>
<evidence type="ECO:0000313" key="7">
    <source>
        <dbReference type="Proteomes" id="UP000230069"/>
    </source>
</evidence>
<evidence type="ECO:0000256" key="3">
    <source>
        <dbReference type="ARBA" id="ARBA00022833"/>
    </source>
</evidence>
<evidence type="ECO:0000259" key="5">
    <source>
        <dbReference type="PROSITE" id="PS51292"/>
    </source>
</evidence>
<sequence length="296" mass="31936">MKNHGQGKSDDNNMVGNYCVDISKLEKQVAMENSPIVSEREESSLEGLPQIAVQTVVTVVITNGDKKGSAAAFSGESQNSSSIPGVSDPKLNLVKITGAETVQVNAALSSTKKTSLSRSESFHDYCRVCQQQAEEALIDLGCQCRGGLAKAHRSCIDTWFRTRGSNKCEICQRVAINVPPPESQPSRNYWVWRVDPSFTPFRGPGIAPERERGCYSPLWVAFSILIGGLLLDVLISISLGVSALPVNIIIGVLVVLGLGTALRLALECCHEFNLRRTVLQGADTTVIGPLAYHPAI</sequence>
<dbReference type="AlphaFoldDB" id="A0A2G5CUK3"/>
<evidence type="ECO:0000313" key="6">
    <source>
        <dbReference type="EMBL" id="PIA34933.1"/>
    </source>
</evidence>
<evidence type="ECO:0000256" key="2">
    <source>
        <dbReference type="ARBA" id="ARBA00022771"/>
    </source>
</evidence>
<keyword evidence="4" id="KW-1133">Transmembrane helix</keyword>
<dbReference type="PANTHER" id="PTHR46214:SF16">
    <property type="entry name" value="OS10G0481450 PROTEIN"/>
    <property type="match status" value="1"/>
</dbReference>
<keyword evidence="4" id="KW-0472">Membrane</keyword>
<dbReference type="Pfam" id="PF12906">
    <property type="entry name" value="RINGv"/>
    <property type="match status" value="1"/>
</dbReference>
<feature type="transmembrane region" description="Helical" evidence="4">
    <location>
        <begin position="246"/>
        <end position="266"/>
    </location>
</feature>
<dbReference type="GO" id="GO:0008270">
    <property type="term" value="F:zinc ion binding"/>
    <property type="evidence" value="ECO:0007669"/>
    <property type="project" value="UniProtKB-KW"/>
</dbReference>
<dbReference type="Gene3D" id="3.30.40.10">
    <property type="entry name" value="Zinc/RING finger domain, C3HC4 (zinc finger)"/>
    <property type="match status" value="1"/>
</dbReference>
<protein>
    <recommendedName>
        <fullName evidence="5">RING-CH-type domain-containing protein</fullName>
    </recommendedName>
</protein>
<feature type="transmembrane region" description="Helical" evidence="4">
    <location>
        <begin position="218"/>
        <end position="240"/>
    </location>
</feature>
<dbReference type="FunCoup" id="A0A2G5CUK3">
    <property type="interactions" value="4"/>
</dbReference>
<keyword evidence="4" id="KW-0812">Transmembrane</keyword>
<dbReference type="InterPro" id="IPR011016">
    <property type="entry name" value="Znf_RING-CH"/>
</dbReference>
<dbReference type="PROSITE" id="PS51292">
    <property type="entry name" value="ZF_RING_CH"/>
    <property type="match status" value="1"/>
</dbReference>
<dbReference type="STRING" id="218851.A0A2G5CUK3"/>
<accession>A0A2G5CUK3</accession>
<evidence type="ECO:0000256" key="4">
    <source>
        <dbReference type="SAM" id="Phobius"/>
    </source>
</evidence>
<dbReference type="CDD" id="cd16495">
    <property type="entry name" value="RING_CH-C4HC3_MARCH"/>
    <property type="match status" value="1"/>
</dbReference>
<reference evidence="6 7" key="1">
    <citation type="submission" date="2017-09" db="EMBL/GenBank/DDBJ databases">
        <title>WGS assembly of Aquilegia coerulea Goldsmith.</title>
        <authorList>
            <person name="Hodges S."/>
            <person name="Kramer E."/>
            <person name="Nordborg M."/>
            <person name="Tomkins J."/>
            <person name="Borevitz J."/>
            <person name="Derieg N."/>
            <person name="Yan J."/>
            <person name="Mihaltcheva S."/>
            <person name="Hayes R.D."/>
            <person name="Rokhsar D."/>
        </authorList>
    </citation>
    <scope>NUCLEOTIDE SEQUENCE [LARGE SCALE GENOMIC DNA]</scope>
    <source>
        <strain evidence="7">cv. Goldsmith</strain>
    </source>
</reference>
<dbReference type="InParanoid" id="A0A2G5CUK3"/>
<keyword evidence="3" id="KW-0862">Zinc</keyword>
<dbReference type="PANTHER" id="PTHR46214">
    <property type="entry name" value="ZINC FINGER, RING-CH-TYPE"/>
    <property type="match status" value="1"/>
</dbReference>
<feature type="domain" description="RING-CH-type" evidence="5">
    <location>
        <begin position="118"/>
        <end position="178"/>
    </location>
</feature>